<dbReference type="EMBL" id="MU826450">
    <property type="protein sequence ID" value="KAJ7375837.1"/>
    <property type="molecule type" value="Genomic_DNA"/>
</dbReference>
<reference evidence="2" key="1">
    <citation type="submission" date="2023-01" db="EMBL/GenBank/DDBJ databases">
        <title>Genome assembly of the deep-sea coral Lophelia pertusa.</title>
        <authorList>
            <person name="Herrera S."/>
            <person name="Cordes E."/>
        </authorList>
    </citation>
    <scope>NUCLEOTIDE SEQUENCE</scope>
    <source>
        <strain evidence="2">USNM1676648</strain>
        <tissue evidence="2">Polyp</tissue>
    </source>
</reference>
<accession>A0A9X0CTU1</accession>
<keyword evidence="1" id="KW-0732">Signal</keyword>
<sequence length="280" mass="30954">MRYLAVLCIILSSTLCFTNAGKYKCGPQVKKHNCDCKDKNAGLLKLADDGKLLVCDGAGWKALQYEIPFGSRTNPGSSCKDIRTTQTMRLMQQCVSSLLCDMAGGGGIRVDQGAFDAYNSGDTYDESDKAALDVTKSDRDYKNRIVLNWNNFDKSEARVVLYTGGNQVKELKFDAVGSDKLNWFTNEKLQAGSSWFADIQAGPRNYFSIQGDGGINRDFFINKNYGGCEADAGWLVITGTVCEWEKRHPSNTILYSKQDVSANWDSGEVEAADTLVVYLR</sequence>
<proteinExistence type="predicted"/>
<evidence type="ECO:0000313" key="2">
    <source>
        <dbReference type="EMBL" id="KAJ7375837.1"/>
    </source>
</evidence>
<feature type="chain" id="PRO_5040925075" evidence="1">
    <location>
        <begin position="21"/>
        <end position="280"/>
    </location>
</feature>
<comment type="caution">
    <text evidence="2">The sequence shown here is derived from an EMBL/GenBank/DDBJ whole genome shotgun (WGS) entry which is preliminary data.</text>
</comment>
<gene>
    <name evidence="2" type="primary">LYS1_12</name>
    <name evidence="2" type="ORF">OS493_038502</name>
</gene>
<feature type="signal peptide" evidence="1">
    <location>
        <begin position="1"/>
        <end position="20"/>
    </location>
</feature>
<evidence type="ECO:0000313" key="3">
    <source>
        <dbReference type="Proteomes" id="UP001163046"/>
    </source>
</evidence>
<dbReference type="OrthoDB" id="5968137at2759"/>
<keyword evidence="3" id="KW-1185">Reference proteome</keyword>
<dbReference type="AlphaFoldDB" id="A0A9X0CTU1"/>
<name>A0A9X0CTU1_9CNID</name>
<organism evidence="2 3">
    <name type="scientific">Desmophyllum pertusum</name>
    <dbReference type="NCBI Taxonomy" id="174260"/>
    <lineage>
        <taxon>Eukaryota</taxon>
        <taxon>Metazoa</taxon>
        <taxon>Cnidaria</taxon>
        <taxon>Anthozoa</taxon>
        <taxon>Hexacorallia</taxon>
        <taxon>Scleractinia</taxon>
        <taxon>Caryophylliina</taxon>
        <taxon>Caryophylliidae</taxon>
        <taxon>Desmophyllum</taxon>
    </lineage>
</organism>
<protein>
    <submittedName>
        <fullName evidence="2">Saccharopine dehydrogenase</fullName>
    </submittedName>
</protein>
<evidence type="ECO:0000256" key="1">
    <source>
        <dbReference type="SAM" id="SignalP"/>
    </source>
</evidence>
<dbReference type="Proteomes" id="UP001163046">
    <property type="component" value="Unassembled WGS sequence"/>
</dbReference>